<sequence>MVRSERDRTVRLRQEHSAQNGHPDDAGSAARGRLNPRRHAGKLPAKGHRLCHHNRQRDGKKSQRKPHGMAQGVHLGRPARDDSGRGQNDRHAVPAGRGRVFQQCGGGCCFGGWCHGAASAERIKLASGQRRQQRRFNGVQMWTLLGRAGCAGGSGTSCLFYFLFCLRLGLTVCNCVLKNALLSHLYLYNLYVENIVKL</sequence>
<evidence type="ECO:0000256" key="1">
    <source>
        <dbReference type="SAM" id="MobiDB-lite"/>
    </source>
</evidence>
<proteinExistence type="predicted"/>
<name>A0A8D8DKM8_CULPI</name>
<organism evidence="2">
    <name type="scientific">Culex pipiens</name>
    <name type="common">House mosquito</name>
    <dbReference type="NCBI Taxonomy" id="7175"/>
    <lineage>
        <taxon>Eukaryota</taxon>
        <taxon>Metazoa</taxon>
        <taxon>Ecdysozoa</taxon>
        <taxon>Arthropoda</taxon>
        <taxon>Hexapoda</taxon>
        <taxon>Insecta</taxon>
        <taxon>Pterygota</taxon>
        <taxon>Neoptera</taxon>
        <taxon>Endopterygota</taxon>
        <taxon>Diptera</taxon>
        <taxon>Nematocera</taxon>
        <taxon>Culicoidea</taxon>
        <taxon>Culicidae</taxon>
        <taxon>Culicinae</taxon>
        <taxon>Culicini</taxon>
        <taxon>Culex</taxon>
        <taxon>Culex</taxon>
    </lineage>
</organism>
<feature type="compositionally biased region" description="Basic and acidic residues" evidence="1">
    <location>
        <begin position="78"/>
        <end position="92"/>
    </location>
</feature>
<dbReference type="AlphaFoldDB" id="A0A8D8DKM8"/>
<dbReference type="EMBL" id="HBUE01169213">
    <property type="protein sequence ID" value="CAG6514157.1"/>
    <property type="molecule type" value="Transcribed_RNA"/>
</dbReference>
<reference evidence="2" key="1">
    <citation type="submission" date="2021-05" db="EMBL/GenBank/DDBJ databases">
        <authorList>
            <person name="Alioto T."/>
            <person name="Alioto T."/>
            <person name="Gomez Garrido J."/>
        </authorList>
    </citation>
    <scope>NUCLEOTIDE SEQUENCE</scope>
</reference>
<dbReference type="EMBL" id="HBUE01274584">
    <property type="protein sequence ID" value="CAG6565639.1"/>
    <property type="molecule type" value="Transcribed_RNA"/>
</dbReference>
<feature type="region of interest" description="Disordered" evidence="1">
    <location>
        <begin position="1"/>
        <end position="92"/>
    </location>
</feature>
<feature type="compositionally biased region" description="Basic and acidic residues" evidence="1">
    <location>
        <begin position="1"/>
        <end position="16"/>
    </location>
</feature>
<evidence type="ECO:0000313" key="2">
    <source>
        <dbReference type="EMBL" id="CAG6514157.1"/>
    </source>
</evidence>
<accession>A0A8D8DKM8</accession>
<protein>
    <submittedName>
        <fullName evidence="2">(northern house mosquito) hypothetical protein</fullName>
    </submittedName>
</protein>
<feature type="compositionally biased region" description="Basic residues" evidence="1">
    <location>
        <begin position="34"/>
        <end position="55"/>
    </location>
</feature>